<dbReference type="EMBL" id="CP011120">
    <property type="protein sequence ID" value="ANA14162.1"/>
    <property type="molecule type" value="Genomic_DNA"/>
</dbReference>
<dbReference type="InterPro" id="IPR056928">
    <property type="entry name" value="Gp77-like"/>
</dbReference>
<proteinExistence type="predicted"/>
<gene>
    <name evidence="1" type="ORF">WG31_09215</name>
</gene>
<evidence type="ECO:0000313" key="1">
    <source>
        <dbReference type="EMBL" id="ANA14162.1"/>
    </source>
</evidence>
<organism evidence="1 2">
    <name type="scientific">Acetobacter oryzifermentans</name>
    <dbReference type="NCBI Taxonomy" id="1633874"/>
    <lineage>
        <taxon>Bacteria</taxon>
        <taxon>Pseudomonadati</taxon>
        <taxon>Pseudomonadota</taxon>
        <taxon>Alphaproteobacteria</taxon>
        <taxon>Acetobacterales</taxon>
        <taxon>Acetobacteraceae</taxon>
        <taxon>Acetobacter</taxon>
    </lineage>
</organism>
<protein>
    <submittedName>
        <fullName evidence="1">Uncharacterized protein</fullName>
    </submittedName>
</protein>
<name>A0ABM6AKD6_9PROT</name>
<dbReference type="Pfam" id="PF23148">
    <property type="entry name" value="Gp77"/>
    <property type="match status" value="1"/>
</dbReference>
<reference evidence="1 2" key="1">
    <citation type="submission" date="2015-03" db="EMBL/GenBank/DDBJ databases">
        <title>Genome study of Acetobacter sp. SLV-7.</title>
        <authorList>
            <person name="Cho G.Y."/>
            <person name="Jeon C.O."/>
        </authorList>
    </citation>
    <scope>NUCLEOTIDE SEQUENCE [LARGE SCALE GENOMIC DNA]</scope>
    <source>
        <strain evidence="1 2">SLV-7</strain>
    </source>
</reference>
<evidence type="ECO:0000313" key="2">
    <source>
        <dbReference type="Proteomes" id="UP000076595"/>
    </source>
</evidence>
<dbReference type="Proteomes" id="UP000076595">
    <property type="component" value="Chromosome"/>
</dbReference>
<accession>A0ABM6AKD6</accession>
<sequence length="175" mass="18433">MTAPIPSPNWYPAPGRTLLLPSMDQVRGAVTSPPTQLVWPKKTSADNLDYSLDPSDWLSGTSDYLANIESVEITTSLGEADDLKCLWSSIVNGMACLMIGSGQPGTQQNINVRLLTQQGRRAAVSILLPVSNALSATAPQKTPTLSNGTPIPPNSIQLAGGSILLGDNDQPLLIA</sequence>
<keyword evidence="2" id="KW-1185">Reference proteome</keyword>
<dbReference type="RefSeq" id="WP_063354323.1">
    <property type="nucleotide sequence ID" value="NZ_CP011120.1"/>
</dbReference>